<dbReference type="EMBL" id="CP017599">
    <property type="protein sequence ID" value="AOX03785.1"/>
    <property type="molecule type" value="Genomic_DNA"/>
</dbReference>
<dbReference type="Proteomes" id="UP000177870">
    <property type="component" value="Chromosome"/>
</dbReference>
<gene>
    <name evidence="1" type="ORF">BJP34_34025</name>
</gene>
<dbReference type="Gene3D" id="1.10.1740.10">
    <property type="match status" value="1"/>
</dbReference>
<evidence type="ECO:0008006" key="3">
    <source>
        <dbReference type="Google" id="ProtNLM"/>
    </source>
</evidence>
<sequence length="197" mass="23465">MQPRKPPKSPNRKQFDAAVNSILNQREKSGLFAFIEFRLKQFNLEHKFDIFDIFIESYIRGVSKIESGKHIENPSAWLRTTCLNVIREHFAKKGKHWKKEREFSAIEYQISSNDASDYLSDQYVKEILSDIRQLVSPLDFDIFVLRVMEELSWIEIEERLNLASNAALRKRYQRMRKVLRDYFFDIDNSMLEDYGLS</sequence>
<dbReference type="AlphaFoldDB" id="A0A1D8U1R0"/>
<accession>A0A1D8U1R0</accession>
<organism evidence="1 2">
    <name type="scientific">Moorena producens PAL-8-15-08-1</name>
    <dbReference type="NCBI Taxonomy" id="1458985"/>
    <lineage>
        <taxon>Bacteria</taxon>
        <taxon>Bacillati</taxon>
        <taxon>Cyanobacteriota</taxon>
        <taxon>Cyanophyceae</taxon>
        <taxon>Coleofasciculales</taxon>
        <taxon>Coleofasciculaceae</taxon>
        <taxon>Moorena</taxon>
    </lineage>
</organism>
<dbReference type="KEGG" id="mpro:BJP34_34025"/>
<dbReference type="STRING" id="1458985.BJP34_34025"/>
<proteinExistence type="predicted"/>
<name>A0A1D8U1R0_9CYAN</name>
<reference evidence="2" key="1">
    <citation type="submission" date="2016-10" db="EMBL/GenBank/DDBJ databases">
        <title>Comparative genomics uncovers the prolific and rare metabolic potential of the cyanobacterial genus Moorea.</title>
        <authorList>
            <person name="Leao T."/>
            <person name="Castelao G."/>
            <person name="Korobeynikov A."/>
            <person name="Monroe E.A."/>
            <person name="Podell S."/>
            <person name="Glukhov E."/>
            <person name="Allen E."/>
            <person name="Gerwick W.H."/>
            <person name="Gerwick L."/>
        </authorList>
    </citation>
    <scope>NUCLEOTIDE SEQUENCE [LARGE SCALE GENOMIC DNA]</scope>
    <source>
        <strain evidence="2">PAL-8-15-08-1</strain>
    </source>
</reference>
<evidence type="ECO:0000313" key="2">
    <source>
        <dbReference type="Proteomes" id="UP000177870"/>
    </source>
</evidence>
<protein>
    <recommendedName>
        <fullName evidence="3">Sigma-70 family RNA polymerase sigma factor</fullName>
    </recommendedName>
</protein>
<evidence type="ECO:0000313" key="1">
    <source>
        <dbReference type="EMBL" id="AOX03785.1"/>
    </source>
</evidence>
<dbReference type="OrthoDB" id="465672at2"/>
<dbReference type="RefSeq" id="WP_070396153.1">
    <property type="nucleotide sequence ID" value="NZ_CP017599.1"/>
</dbReference>